<accession>A0A397XYR1</accession>
<comment type="function">
    <text evidence="9">Catalyzes xyloglucan endohydrolysis (XEH) and/or endotransglycosylation (XET). Cleaves and religates xyloglucan polymers, an essential constituent of the primary cell wall, and thereby participates in cell wall construction of growing tissues.</text>
</comment>
<dbReference type="InterPro" id="IPR000757">
    <property type="entry name" value="Beta-glucanase-like"/>
</dbReference>
<protein>
    <recommendedName>
        <fullName evidence="9">Xyloglucan endotransglucosylase/hydrolase</fullName>
        <ecNumber evidence="9">2.4.1.207</ecNumber>
    </recommendedName>
</protein>
<evidence type="ECO:0000259" key="11">
    <source>
        <dbReference type="Pfam" id="PF06955"/>
    </source>
</evidence>
<dbReference type="InterPro" id="IPR044791">
    <property type="entry name" value="Beta-glucanase/XTH"/>
</dbReference>
<keyword evidence="5" id="KW-0732">Signal</keyword>
<dbReference type="GO" id="GO:0044042">
    <property type="term" value="P:glucan metabolic process"/>
    <property type="evidence" value="ECO:0007669"/>
    <property type="project" value="InterPro"/>
</dbReference>
<organism evidence="12 13">
    <name type="scientific">Brassica campestris</name>
    <name type="common">Field mustard</name>
    <dbReference type="NCBI Taxonomy" id="3711"/>
    <lineage>
        <taxon>Eukaryota</taxon>
        <taxon>Viridiplantae</taxon>
        <taxon>Streptophyta</taxon>
        <taxon>Embryophyta</taxon>
        <taxon>Tracheophyta</taxon>
        <taxon>Spermatophyta</taxon>
        <taxon>Magnoliopsida</taxon>
        <taxon>eudicotyledons</taxon>
        <taxon>Gunneridae</taxon>
        <taxon>Pentapetalae</taxon>
        <taxon>rosids</taxon>
        <taxon>malvids</taxon>
        <taxon>Brassicales</taxon>
        <taxon>Brassicaceae</taxon>
        <taxon>Brassiceae</taxon>
        <taxon>Brassica</taxon>
    </lineage>
</organism>
<evidence type="ECO:0000313" key="13">
    <source>
        <dbReference type="Proteomes" id="UP000264353"/>
    </source>
</evidence>
<dbReference type="Pfam" id="PF00722">
    <property type="entry name" value="Glyco_hydro_16"/>
    <property type="match status" value="1"/>
</dbReference>
<sequence>MMVCVVSCGEAAPGAKFEELYRSSWAMDHCVNDGEVTKLKLDNSSGAGFESRSKYLFGKVSIQIKLVEGDSAGTVTAFYMSSEGSNHNEFIVDETPIRVHKNLEDKGIPFAKDQAMGVYSSIWNADDWATQGGLVKTDWSHAPFIASYKDFKIDACEIPTGSDLSKCSGEEQRFWWDEPTVSELSLHQNHQLIWVRANHMIYDYCFDAARFPVTPLECQHHRHL</sequence>
<name>A0A397XYR1_BRACM</name>
<dbReference type="GO" id="GO:0048046">
    <property type="term" value="C:apoplast"/>
    <property type="evidence" value="ECO:0007669"/>
    <property type="project" value="UniProtKB-SubCell"/>
</dbReference>
<dbReference type="InterPro" id="IPR010713">
    <property type="entry name" value="XET_C"/>
</dbReference>
<keyword evidence="8 9" id="KW-0961">Cell wall biogenesis/degradation</keyword>
<comment type="similarity">
    <text evidence="9">Belongs to the glycosyl hydrolase 16 family.</text>
</comment>
<keyword evidence="4 9" id="KW-0808">Transferase</keyword>
<evidence type="ECO:0000256" key="9">
    <source>
        <dbReference type="RuleBase" id="RU361120"/>
    </source>
</evidence>
<dbReference type="Proteomes" id="UP000264353">
    <property type="component" value="Chromosome A9"/>
</dbReference>
<evidence type="ECO:0000256" key="4">
    <source>
        <dbReference type="ARBA" id="ARBA00022679"/>
    </source>
</evidence>
<feature type="domain" description="GH16" evidence="10">
    <location>
        <begin position="19"/>
        <end position="89"/>
    </location>
</feature>
<keyword evidence="1 9" id="KW-0134">Cell wall</keyword>
<feature type="domain" description="Xyloglucan endo-transglycosylase C-terminal" evidence="11">
    <location>
        <begin position="172"/>
        <end position="218"/>
    </location>
</feature>
<keyword evidence="2 9" id="KW-0052">Apoplast</keyword>
<dbReference type="AlphaFoldDB" id="A0A397XYR1"/>
<dbReference type="Gene3D" id="2.60.120.200">
    <property type="match status" value="2"/>
</dbReference>
<proteinExistence type="inferred from homology"/>
<dbReference type="GO" id="GO:0071555">
    <property type="term" value="P:cell wall organization"/>
    <property type="evidence" value="ECO:0007669"/>
    <property type="project" value="UniProtKB-KW"/>
</dbReference>
<evidence type="ECO:0000256" key="2">
    <source>
        <dbReference type="ARBA" id="ARBA00022523"/>
    </source>
</evidence>
<evidence type="ECO:0000313" key="12">
    <source>
        <dbReference type="EMBL" id="RID43346.1"/>
    </source>
</evidence>
<comment type="subcellular location">
    <subcellularLocation>
        <location evidence="9">Secreted</location>
        <location evidence="9">Cell wall</location>
    </subcellularLocation>
    <subcellularLocation>
        <location evidence="9">Secreted</location>
        <location evidence="9">Extracellular space</location>
        <location evidence="9">Apoplast</location>
    </subcellularLocation>
</comment>
<keyword evidence="7 9" id="KW-0326">Glycosidase</keyword>
<reference evidence="12 13" key="1">
    <citation type="submission" date="2018-06" db="EMBL/GenBank/DDBJ databases">
        <title>WGS assembly of Brassica rapa FPsc.</title>
        <authorList>
            <person name="Bowman J."/>
            <person name="Kohchi T."/>
            <person name="Yamato K."/>
            <person name="Jenkins J."/>
            <person name="Shu S."/>
            <person name="Ishizaki K."/>
            <person name="Yamaoka S."/>
            <person name="Nishihama R."/>
            <person name="Nakamura Y."/>
            <person name="Berger F."/>
            <person name="Adam C."/>
            <person name="Aki S."/>
            <person name="Althoff F."/>
            <person name="Araki T."/>
            <person name="Arteaga-Vazquez M."/>
            <person name="Balasubrmanian S."/>
            <person name="Bauer D."/>
            <person name="Boehm C."/>
            <person name="Briginshaw L."/>
            <person name="Caballero-Perez J."/>
            <person name="Catarino B."/>
            <person name="Chen F."/>
            <person name="Chiyoda S."/>
            <person name="Chovatia M."/>
            <person name="Davies K."/>
            <person name="Delmans M."/>
            <person name="Demura T."/>
            <person name="Dierschke T."/>
            <person name="Dolan L."/>
            <person name="Dorantes-Acosta A."/>
            <person name="Eklund D."/>
            <person name="Florent S."/>
            <person name="Flores-Sandoval E."/>
            <person name="Fujiyama A."/>
            <person name="Fukuzawa H."/>
            <person name="Galik B."/>
            <person name="Grimanelli D."/>
            <person name="Grimwood J."/>
            <person name="Grossniklaus U."/>
            <person name="Hamada T."/>
            <person name="Haseloff J."/>
            <person name="Hetherington A."/>
            <person name="Higo A."/>
            <person name="Hirakawa Y."/>
            <person name="Hundley H."/>
            <person name="Ikeda Y."/>
            <person name="Inoue K."/>
            <person name="Inoue S."/>
            <person name="Ishida S."/>
            <person name="Jia Q."/>
            <person name="Kakita M."/>
            <person name="Kanazawa T."/>
            <person name="Kawai Y."/>
            <person name="Kawashima T."/>
            <person name="Kennedy M."/>
            <person name="Kinose K."/>
            <person name="Kinoshita T."/>
            <person name="Kohara Y."/>
            <person name="Koide E."/>
            <person name="Komatsu K."/>
            <person name="Kopischke S."/>
            <person name="Kubo M."/>
            <person name="Kyozuka J."/>
            <person name="Lagercrantz U."/>
            <person name="Lin S."/>
            <person name="Lindquist E."/>
            <person name="Lipzen A."/>
            <person name="Lu C."/>
            <person name="Luna E."/>
            <person name="Martienssen R."/>
            <person name="Minamino N."/>
            <person name="Mizutani M."/>
            <person name="Mizutani M."/>
            <person name="Mochizuki N."/>
            <person name="Monte I."/>
            <person name="Mosher R."/>
            <person name="Nagasaki H."/>
            <person name="Nakagami H."/>
            <person name="Naramoto S."/>
            <person name="Nishitani K."/>
            <person name="Ohtani M."/>
            <person name="Okamoto T."/>
            <person name="Okumura M."/>
            <person name="Phillips J."/>
            <person name="Pollak B."/>
            <person name="Reinders A."/>
            <person name="Roevekamp M."/>
            <person name="Sano R."/>
            <person name="Sawa S."/>
            <person name="Schmid M."/>
            <person name="Shirakawa M."/>
            <person name="Solano R."/>
            <person name="Spunde A."/>
            <person name="Suetsugu N."/>
            <person name="Sugano S."/>
            <person name="Sugiyama A."/>
            <person name="Sun R."/>
            <person name="Suzuki Y."/>
            <person name="Takenaka M."/>
            <person name="Takezawa D."/>
            <person name="Tomogane H."/>
            <person name="Tsuzuki M."/>
            <person name="Ueda T."/>
            <person name="Umeda M."/>
            <person name="Ward J."/>
            <person name="Watanabe Y."/>
            <person name="Yazaki K."/>
            <person name="Yokoyama R."/>
            <person name="Yoshitake Y."/>
            <person name="Yotsui I."/>
            <person name="Zachgo S."/>
            <person name="Schmutz J."/>
        </authorList>
    </citation>
    <scope>NUCLEOTIDE SEQUENCE [LARGE SCALE GENOMIC DNA]</scope>
    <source>
        <strain evidence="13">cv. B-3</strain>
    </source>
</reference>
<keyword evidence="6 9" id="KW-0378">Hydrolase</keyword>
<dbReference type="Pfam" id="PF06955">
    <property type="entry name" value="XET_C"/>
    <property type="match status" value="1"/>
</dbReference>
<dbReference type="GO" id="GO:0004553">
    <property type="term" value="F:hydrolase activity, hydrolyzing O-glycosyl compounds"/>
    <property type="evidence" value="ECO:0007669"/>
    <property type="project" value="InterPro"/>
</dbReference>
<evidence type="ECO:0000256" key="7">
    <source>
        <dbReference type="ARBA" id="ARBA00023295"/>
    </source>
</evidence>
<keyword evidence="3 9" id="KW-0964">Secreted</keyword>
<evidence type="ECO:0000256" key="6">
    <source>
        <dbReference type="ARBA" id="ARBA00022801"/>
    </source>
</evidence>
<dbReference type="InterPro" id="IPR013320">
    <property type="entry name" value="ConA-like_dom_sf"/>
</dbReference>
<dbReference type="SUPFAM" id="SSF49899">
    <property type="entry name" value="Concanavalin A-like lectins/glucanases"/>
    <property type="match status" value="1"/>
</dbReference>
<gene>
    <name evidence="12" type="ORF">BRARA_I00212</name>
</gene>
<dbReference type="EMBL" id="CM010636">
    <property type="protein sequence ID" value="RID43346.1"/>
    <property type="molecule type" value="Genomic_DNA"/>
</dbReference>
<dbReference type="EC" id="2.4.1.207" evidence="9"/>
<evidence type="ECO:0000256" key="5">
    <source>
        <dbReference type="ARBA" id="ARBA00022729"/>
    </source>
</evidence>
<comment type="PTM">
    <text evidence="9">Contains at least one intrachain disulfide bond essential for its enzymatic activity.</text>
</comment>
<evidence type="ECO:0000256" key="3">
    <source>
        <dbReference type="ARBA" id="ARBA00022525"/>
    </source>
</evidence>
<dbReference type="PANTHER" id="PTHR31062">
    <property type="entry name" value="XYLOGLUCAN ENDOTRANSGLUCOSYLASE/HYDROLASE PROTEIN 8-RELATED"/>
    <property type="match status" value="1"/>
</dbReference>
<evidence type="ECO:0000259" key="10">
    <source>
        <dbReference type="Pfam" id="PF00722"/>
    </source>
</evidence>
<dbReference type="GO" id="GO:0016762">
    <property type="term" value="F:xyloglucan:xyloglucosyl transferase activity"/>
    <property type="evidence" value="ECO:0007669"/>
    <property type="project" value="UniProtKB-EC"/>
</dbReference>
<evidence type="ECO:0000256" key="1">
    <source>
        <dbReference type="ARBA" id="ARBA00022512"/>
    </source>
</evidence>
<evidence type="ECO:0000256" key="8">
    <source>
        <dbReference type="ARBA" id="ARBA00023316"/>
    </source>
</evidence>